<name>A0ABQ4D2A9_9ACTN</name>
<organism evidence="2 3">
    <name type="scientific">Asanoa siamensis</name>
    <dbReference type="NCBI Taxonomy" id="926357"/>
    <lineage>
        <taxon>Bacteria</taxon>
        <taxon>Bacillati</taxon>
        <taxon>Actinomycetota</taxon>
        <taxon>Actinomycetes</taxon>
        <taxon>Micromonosporales</taxon>
        <taxon>Micromonosporaceae</taxon>
        <taxon>Asanoa</taxon>
    </lineage>
</organism>
<dbReference type="PANTHER" id="PTHR42686">
    <property type="entry name" value="GH17980P-RELATED"/>
    <property type="match status" value="1"/>
</dbReference>
<evidence type="ECO:0000313" key="3">
    <source>
        <dbReference type="Proteomes" id="UP000604117"/>
    </source>
</evidence>
<dbReference type="InterPro" id="IPR023210">
    <property type="entry name" value="NADP_OxRdtase_dom"/>
</dbReference>
<dbReference type="PANTHER" id="PTHR42686:SF1">
    <property type="entry name" value="GH17980P-RELATED"/>
    <property type="match status" value="1"/>
</dbReference>
<dbReference type="CDD" id="cd19152">
    <property type="entry name" value="AKR_AKR15A"/>
    <property type="match status" value="1"/>
</dbReference>
<dbReference type="SUPFAM" id="SSF51430">
    <property type="entry name" value="NAD(P)-linked oxidoreductase"/>
    <property type="match status" value="1"/>
</dbReference>
<dbReference type="EMBL" id="BONE01000099">
    <property type="protein sequence ID" value="GIF77675.1"/>
    <property type="molecule type" value="Genomic_DNA"/>
</dbReference>
<protein>
    <submittedName>
        <fullName evidence="2">Oxidoreductase</fullName>
    </submittedName>
</protein>
<proteinExistence type="predicted"/>
<gene>
    <name evidence="2" type="ORF">Asi02nite_71930</name>
</gene>
<dbReference type="Proteomes" id="UP000604117">
    <property type="component" value="Unassembled WGS sequence"/>
</dbReference>
<accession>A0ABQ4D2A9</accession>
<dbReference type="Pfam" id="PF00248">
    <property type="entry name" value="Aldo_ket_red"/>
    <property type="match status" value="1"/>
</dbReference>
<sequence>MTTTRSEGIGKLNLPTVGLGCAPLGNLFRARTDDEAAETLEAAWQAGIRYFDTAPHYGLGLSEQRLGRFLATKPRNDFIVSTKVGRLIRDNSGWDGVSADDQGFAVPARRRRVLDYTERGIRVSVEESLVRLGLDRVDILFVHDPERSGTIDATESGIRALAALRDEGLATAIGTGSLGVEALLWTVRGGLADVVMVANRFTLLDQSARPALVPACDTHDVDIVAAAVFNSGLLARAPDRDGRYDYGSVPEDVLARARAIAEVCAAFDVELPTAAMRYPLLDPRVASIVIGAGTAEELRQNVDRLDALVPPALWDELDARGLVPRPR</sequence>
<reference evidence="2 3" key="1">
    <citation type="submission" date="2021-01" db="EMBL/GenBank/DDBJ databases">
        <title>Whole genome shotgun sequence of Asanoa siamensis NBRC 107932.</title>
        <authorList>
            <person name="Komaki H."/>
            <person name="Tamura T."/>
        </authorList>
    </citation>
    <scope>NUCLEOTIDE SEQUENCE [LARGE SCALE GENOMIC DNA]</scope>
    <source>
        <strain evidence="2 3">NBRC 107932</strain>
    </source>
</reference>
<evidence type="ECO:0000313" key="2">
    <source>
        <dbReference type="EMBL" id="GIF77675.1"/>
    </source>
</evidence>
<keyword evidence="3" id="KW-1185">Reference proteome</keyword>
<dbReference type="RefSeq" id="WP_203718531.1">
    <property type="nucleotide sequence ID" value="NZ_BONE01000099.1"/>
</dbReference>
<dbReference type="InterPro" id="IPR020471">
    <property type="entry name" value="AKR"/>
</dbReference>
<dbReference type="Gene3D" id="3.20.20.100">
    <property type="entry name" value="NADP-dependent oxidoreductase domain"/>
    <property type="match status" value="1"/>
</dbReference>
<feature type="domain" description="NADP-dependent oxidoreductase" evidence="1">
    <location>
        <begin position="17"/>
        <end position="318"/>
    </location>
</feature>
<evidence type="ECO:0000259" key="1">
    <source>
        <dbReference type="Pfam" id="PF00248"/>
    </source>
</evidence>
<dbReference type="InterPro" id="IPR036812">
    <property type="entry name" value="NAD(P)_OxRdtase_dom_sf"/>
</dbReference>
<comment type="caution">
    <text evidence="2">The sequence shown here is derived from an EMBL/GenBank/DDBJ whole genome shotgun (WGS) entry which is preliminary data.</text>
</comment>